<dbReference type="CDD" id="cd07505">
    <property type="entry name" value="HAD_BPGM-like"/>
    <property type="match status" value="1"/>
</dbReference>
<dbReference type="SUPFAM" id="SSF56784">
    <property type="entry name" value="HAD-like"/>
    <property type="match status" value="1"/>
</dbReference>
<organism evidence="1 2">
    <name type="scientific">Brachybacterium phenoliresistens</name>
    <dbReference type="NCBI Taxonomy" id="396014"/>
    <lineage>
        <taxon>Bacteria</taxon>
        <taxon>Bacillati</taxon>
        <taxon>Actinomycetota</taxon>
        <taxon>Actinomycetes</taxon>
        <taxon>Micrococcales</taxon>
        <taxon>Dermabacteraceae</taxon>
        <taxon>Brachybacterium</taxon>
    </lineage>
</organism>
<dbReference type="Pfam" id="PF00702">
    <property type="entry name" value="Hydrolase"/>
    <property type="match status" value="1"/>
</dbReference>
<dbReference type="PANTHER" id="PTHR18901:SF38">
    <property type="entry name" value="PSEUDOURIDINE-5'-PHOSPHATASE"/>
    <property type="match status" value="1"/>
</dbReference>
<proteinExistence type="predicted"/>
<reference evidence="1 2" key="1">
    <citation type="submission" date="2014-02" db="EMBL/GenBank/DDBJ databases">
        <title>Genome sequence of Brachybacterium phenoliresistens strain W13A50.</title>
        <authorList>
            <person name="Wang X."/>
        </authorList>
    </citation>
    <scope>NUCLEOTIDE SEQUENCE [LARGE SCALE GENOMIC DNA]</scope>
    <source>
        <strain evidence="1 2">W13A50</strain>
    </source>
</reference>
<keyword evidence="2" id="KW-1185">Reference proteome</keyword>
<dbReference type="InterPro" id="IPR036412">
    <property type="entry name" value="HAD-like_sf"/>
</dbReference>
<protein>
    <recommendedName>
        <fullName evidence="3">Haloacid dehalogenase</fullName>
    </recommendedName>
</protein>
<evidence type="ECO:0000313" key="2">
    <source>
        <dbReference type="Proteomes" id="UP000023067"/>
    </source>
</evidence>
<comment type="caution">
    <text evidence="1">The sequence shown here is derived from an EMBL/GenBank/DDBJ whole genome shotgun (WGS) entry which is preliminary data.</text>
</comment>
<dbReference type="EMBL" id="JDYK01000009">
    <property type="protein sequence ID" value="EWS81017.1"/>
    <property type="molecule type" value="Genomic_DNA"/>
</dbReference>
<dbReference type="PANTHER" id="PTHR18901">
    <property type="entry name" value="2-DEOXYGLUCOSE-6-PHOSPHATE PHOSPHATASE 2"/>
    <property type="match status" value="1"/>
</dbReference>
<dbReference type="InterPro" id="IPR023214">
    <property type="entry name" value="HAD_sf"/>
</dbReference>
<dbReference type="Gene3D" id="3.40.50.1000">
    <property type="entry name" value="HAD superfamily/HAD-like"/>
    <property type="match status" value="1"/>
</dbReference>
<dbReference type="InterPro" id="IPR023198">
    <property type="entry name" value="PGP-like_dom2"/>
</dbReference>
<name>Z9JTF8_9MICO</name>
<accession>Z9JTF8</accession>
<dbReference type="STRING" id="396014.BF93_17665"/>
<dbReference type="PATRIC" id="fig|396014.3.peg.1875"/>
<dbReference type="Proteomes" id="UP000023067">
    <property type="component" value="Unassembled WGS sequence"/>
</dbReference>
<sequence length="239" mass="25483">MDRRLGERAMTDRFRDAFGDWTPEAVVFDCDGLLLDTESVWERTQSVMLARYGVAEEDTDLDALVGSTLEEAAAAIARAAGREEAAVLVETRDLFLEHLGGEIRVMPGARAVLEATAARVPIACASNSWLEALEDKLERSGLRPLFRAVEAADTVARPKPAPDMYVAAARALGADPGRTLAFEDSATGGRAAVAGGLRLIGVPPAGVALPGAALHLEDLEDPQLLDWIASWPARPAREA</sequence>
<dbReference type="HOGENOM" id="CLU_045011_13_1_11"/>
<dbReference type="SFLD" id="SFLDG01129">
    <property type="entry name" value="C1.5:_HAD__Beta-PGM__Phosphata"/>
    <property type="match status" value="1"/>
</dbReference>
<dbReference type="AlphaFoldDB" id="Z9JTF8"/>
<dbReference type="NCBIfam" id="TIGR01509">
    <property type="entry name" value="HAD-SF-IA-v3"/>
    <property type="match status" value="1"/>
</dbReference>
<dbReference type="InterPro" id="IPR006439">
    <property type="entry name" value="HAD-SF_hydro_IA"/>
</dbReference>
<dbReference type="eggNOG" id="COG0637">
    <property type="taxonomic scope" value="Bacteria"/>
</dbReference>
<dbReference type="SFLD" id="SFLDS00003">
    <property type="entry name" value="Haloacid_Dehalogenase"/>
    <property type="match status" value="1"/>
</dbReference>
<dbReference type="Gene3D" id="1.10.150.240">
    <property type="entry name" value="Putative phosphatase, domain 2"/>
    <property type="match status" value="1"/>
</dbReference>
<gene>
    <name evidence="1" type="ORF">BF93_17665</name>
</gene>
<evidence type="ECO:0000313" key="1">
    <source>
        <dbReference type="EMBL" id="EWS81017.1"/>
    </source>
</evidence>
<evidence type="ECO:0008006" key="3">
    <source>
        <dbReference type="Google" id="ProtNLM"/>
    </source>
</evidence>